<comment type="function">
    <text evidence="8">Catalyzes the aldol cleavage of 4-hydroxy-4-methyl-2-oxoglutarate (HMG) into 2 molecules of pyruvate. Also contains a secondary oxaloacetate (OAA) decarboxylase activity due to the common pyruvate enolate transition state formed following C-C bond cleavage in the retro-aldol and decarboxylation reactions.</text>
</comment>
<dbReference type="PANTHER" id="PTHR33254">
    <property type="entry name" value="4-HYDROXY-4-METHYL-2-OXOGLUTARATE ALDOLASE 3-RELATED"/>
    <property type="match status" value="1"/>
</dbReference>
<comment type="catalytic activity">
    <reaction evidence="12">
        <text>oxaloacetate + H(+) = pyruvate + CO2</text>
        <dbReference type="Rhea" id="RHEA:15641"/>
        <dbReference type="ChEBI" id="CHEBI:15361"/>
        <dbReference type="ChEBI" id="CHEBI:15378"/>
        <dbReference type="ChEBI" id="CHEBI:16452"/>
        <dbReference type="ChEBI" id="CHEBI:16526"/>
        <dbReference type="EC" id="4.1.1.112"/>
    </reaction>
</comment>
<comment type="cofactor">
    <cofactor evidence="13">
        <name>Mg(2+)</name>
        <dbReference type="ChEBI" id="CHEBI:18420"/>
    </cofactor>
</comment>
<evidence type="ECO:0000256" key="12">
    <source>
        <dbReference type="ARBA" id="ARBA00047973"/>
    </source>
</evidence>
<comment type="subunit">
    <text evidence="4">Homotrimer.</text>
</comment>
<dbReference type="PANTHER" id="PTHR33254:SF4">
    <property type="entry name" value="4-HYDROXY-4-METHYL-2-OXOGLUTARATE ALDOLASE 3-RELATED"/>
    <property type="match status" value="1"/>
</dbReference>
<dbReference type="GO" id="GO:0046872">
    <property type="term" value="F:metal ion binding"/>
    <property type="evidence" value="ECO:0007669"/>
    <property type="project" value="UniProtKB-KW"/>
</dbReference>
<dbReference type="OrthoDB" id="9784786at2"/>
<gene>
    <name evidence="14" type="ORF">EV212_11338</name>
</gene>
<keyword evidence="15" id="KW-1185">Reference proteome</keyword>
<keyword evidence="13" id="KW-0479">Metal-binding</keyword>
<sequence length="230" mass="25109">MGKNRETAMEYVEKFQKLIDAFDSVTCAACDCMGRVNGMYPTIRPESKPVRMAGCALTAKTVGGDISAVIYAIENAQKGDIIVVDSHGYLNSAYWGENLCLSAINKGVAAAIMEGACRDIEEIRKLEFPIYSIGTCCNVGQISGYGSIKVPISCGGVQVNTYDVILIDGNGIAVVPYDELENVYQKTKQMMETETNVSDKLKAGETIGHLIDIEKLMKSTFNYQERALEE</sequence>
<dbReference type="Pfam" id="PF03737">
    <property type="entry name" value="RraA-like"/>
    <property type="match status" value="1"/>
</dbReference>
<evidence type="ECO:0000256" key="11">
    <source>
        <dbReference type="ARBA" id="ARBA00032305"/>
    </source>
</evidence>
<dbReference type="InterPro" id="IPR036704">
    <property type="entry name" value="RraA/RraA-like_sf"/>
</dbReference>
<evidence type="ECO:0000256" key="4">
    <source>
        <dbReference type="ARBA" id="ARBA00011233"/>
    </source>
</evidence>
<dbReference type="Gene3D" id="3.50.30.40">
    <property type="entry name" value="Ribonuclease E inhibitor RraA/RraA-like"/>
    <property type="match status" value="1"/>
</dbReference>
<dbReference type="RefSeq" id="WP_132093265.1">
    <property type="nucleotide sequence ID" value="NZ_JANKAQ010000014.1"/>
</dbReference>
<evidence type="ECO:0000313" key="14">
    <source>
        <dbReference type="EMBL" id="TCO83251.1"/>
    </source>
</evidence>
<accession>A0A4R2LF34</accession>
<comment type="cofactor">
    <cofactor evidence="2">
        <name>a divalent metal cation</name>
        <dbReference type="ChEBI" id="CHEBI:60240"/>
    </cofactor>
</comment>
<dbReference type="SUPFAM" id="SSF89562">
    <property type="entry name" value="RraA-like"/>
    <property type="match status" value="1"/>
</dbReference>
<dbReference type="EMBL" id="SLXA01000013">
    <property type="protein sequence ID" value="TCO83251.1"/>
    <property type="molecule type" value="Genomic_DNA"/>
</dbReference>
<proteinExistence type="inferred from homology"/>
<name>A0A4R2LF34_9FIRM</name>
<evidence type="ECO:0000256" key="13">
    <source>
        <dbReference type="PIRSR" id="PIRSR605493-1"/>
    </source>
</evidence>
<dbReference type="EC" id="4.1.3.17" evidence="5"/>
<comment type="similarity">
    <text evidence="3">Belongs to the class II aldolase/RraA-like family.</text>
</comment>
<dbReference type="CDD" id="cd16841">
    <property type="entry name" value="RraA_family"/>
    <property type="match status" value="1"/>
</dbReference>
<feature type="binding site" evidence="13">
    <location>
        <position position="118"/>
    </location>
    <ligand>
        <name>substrate</name>
    </ligand>
</feature>
<dbReference type="GO" id="GO:0008948">
    <property type="term" value="F:oxaloacetate decarboxylase activity"/>
    <property type="evidence" value="ECO:0007669"/>
    <property type="project" value="UniProtKB-EC"/>
</dbReference>
<dbReference type="GO" id="GO:0047443">
    <property type="term" value="F:4-hydroxy-4-methyl-2-oxoglutarate aldolase activity"/>
    <property type="evidence" value="ECO:0007669"/>
    <property type="project" value="UniProtKB-EC"/>
</dbReference>
<comment type="caution">
    <text evidence="14">The sequence shown here is derived from an EMBL/GenBank/DDBJ whole genome shotgun (WGS) entry which is preliminary data.</text>
</comment>
<keyword evidence="13" id="KW-0460">Magnesium</keyword>
<comment type="catalytic activity">
    <reaction evidence="1">
        <text>4-hydroxy-4-methyl-2-oxoglutarate = 2 pyruvate</text>
        <dbReference type="Rhea" id="RHEA:22748"/>
        <dbReference type="ChEBI" id="CHEBI:15361"/>
        <dbReference type="ChEBI" id="CHEBI:58276"/>
        <dbReference type="EC" id="4.1.3.17"/>
    </reaction>
</comment>
<feature type="binding site" evidence="13">
    <location>
        <begin position="96"/>
        <end position="99"/>
    </location>
    <ligand>
        <name>substrate</name>
    </ligand>
</feature>
<evidence type="ECO:0000256" key="5">
    <source>
        <dbReference type="ARBA" id="ARBA00012213"/>
    </source>
</evidence>
<organism evidence="14 15">
    <name type="scientific">Frisingicoccus caecimuris</name>
    <dbReference type="NCBI Taxonomy" id="1796636"/>
    <lineage>
        <taxon>Bacteria</taxon>
        <taxon>Bacillati</taxon>
        <taxon>Bacillota</taxon>
        <taxon>Clostridia</taxon>
        <taxon>Lachnospirales</taxon>
        <taxon>Lachnospiraceae</taxon>
        <taxon>Frisingicoccus</taxon>
    </lineage>
</organism>
<evidence type="ECO:0000256" key="7">
    <source>
        <dbReference type="ARBA" id="ARBA00016549"/>
    </source>
</evidence>
<dbReference type="AlphaFoldDB" id="A0A4R2LF34"/>
<protein>
    <recommendedName>
        <fullName evidence="7">Putative 4-hydroxy-4-methyl-2-oxoglutarate aldolase</fullName>
        <ecNumber evidence="6">4.1.1.112</ecNumber>
        <ecNumber evidence="5">4.1.3.17</ecNumber>
    </recommendedName>
    <alternativeName>
        <fullName evidence="11">Oxaloacetate decarboxylase</fullName>
    </alternativeName>
    <alternativeName>
        <fullName evidence="9">Regulator of ribonuclease activity homolog</fullName>
    </alternativeName>
    <alternativeName>
        <fullName evidence="10">RraA-like protein</fullName>
    </alternativeName>
</protein>
<evidence type="ECO:0000256" key="9">
    <source>
        <dbReference type="ARBA" id="ARBA00029596"/>
    </source>
</evidence>
<evidence type="ECO:0000313" key="15">
    <source>
        <dbReference type="Proteomes" id="UP000295711"/>
    </source>
</evidence>
<reference evidence="14 15" key="1">
    <citation type="submission" date="2019-03" db="EMBL/GenBank/DDBJ databases">
        <title>Genomic Encyclopedia of Type Strains, Phase IV (KMG-IV): sequencing the most valuable type-strain genomes for metagenomic binning, comparative biology and taxonomic classification.</title>
        <authorList>
            <person name="Goeker M."/>
        </authorList>
    </citation>
    <scope>NUCLEOTIDE SEQUENCE [LARGE SCALE GENOMIC DNA]</scope>
    <source>
        <strain evidence="14 15">DSM 28559</strain>
    </source>
</reference>
<evidence type="ECO:0000256" key="3">
    <source>
        <dbReference type="ARBA" id="ARBA00008621"/>
    </source>
</evidence>
<feature type="binding site" evidence="13">
    <location>
        <position position="119"/>
    </location>
    <ligand>
        <name>Mg(2+)</name>
        <dbReference type="ChEBI" id="CHEBI:18420"/>
    </ligand>
</feature>
<dbReference type="Proteomes" id="UP000295711">
    <property type="component" value="Unassembled WGS sequence"/>
</dbReference>
<dbReference type="InterPro" id="IPR005493">
    <property type="entry name" value="RraA/RraA-like"/>
</dbReference>
<evidence type="ECO:0000256" key="10">
    <source>
        <dbReference type="ARBA" id="ARBA00030169"/>
    </source>
</evidence>
<evidence type="ECO:0000256" key="6">
    <source>
        <dbReference type="ARBA" id="ARBA00012947"/>
    </source>
</evidence>
<dbReference type="EC" id="4.1.1.112" evidence="6"/>
<evidence type="ECO:0000256" key="2">
    <source>
        <dbReference type="ARBA" id="ARBA00001968"/>
    </source>
</evidence>
<evidence type="ECO:0000256" key="8">
    <source>
        <dbReference type="ARBA" id="ARBA00025046"/>
    </source>
</evidence>
<evidence type="ECO:0000256" key="1">
    <source>
        <dbReference type="ARBA" id="ARBA00001342"/>
    </source>
</evidence>